<keyword evidence="3" id="KW-1185">Reference proteome</keyword>
<proteinExistence type="predicted"/>
<dbReference type="SUPFAM" id="SSF55681">
    <property type="entry name" value="Class II aaRS and biotin synthetases"/>
    <property type="match status" value="1"/>
</dbReference>
<dbReference type="EMBL" id="VKKG01000006">
    <property type="protein sequence ID" value="TRY17106.1"/>
    <property type="molecule type" value="Genomic_DNA"/>
</dbReference>
<dbReference type="Pfam" id="PF21948">
    <property type="entry name" value="LplA-B_cat"/>
    <property type="match status" value="1"/>
</dbReference>
<dbReference type="InterPro" id="IPR045864">
    <property type="entry name" value="aa-tRNA-synth_II/BPL/LPL"/>
</dbReference>
<keyword evidence="2" id="KW-0436">Ligase</keyword>
<evidence type="ECO:0000259" key="1">
    <source>
        <dbReference type="PROSITE" id="PS51733"/>
    </source>
</evidence>
<dbReference type="RefSeq" id="WP_143939249.1">
    <property type="nucleotide sequence ID" value="NZ_VKKG01000006.1"/>
</dbReference>
<protein>
    <submittedName>
        <fullName evidence="2">Lipoate--protein ligase family protein</fullName>
    </submittedName>
</protein>
<dbReference type="Proteomes" id="UP000317638">
    <property type="component" value="Unassembled WGS sequence"/>
</dbReference>
<accession>A0A553JXD3</accession>
<evidence type="ECO:0000313" key="3">
    <source>
        <dbReference type="Proteomes" id="UP000317638"/>
    </source>
</evidence>
<dbReference type="PROSITE" id="PS51733">
    <property type="entry name" value="BPL_LPL_CATALYTIC"/>
    <property type="match status" value="1"/>
</dbReference>
<comment type="caution">
    <text evidence="2">The sequence shown here is derived from an EMBL/GenBank/DDBJ whole genome shotgun (WGS) entry which is preliminary data.</text>
</comment>
<organism evidence="2 3">
    <name type="scientific">Tessaracoccus rhinocerotis</name>
    <dbReference type="NCBI Taxonomy" id="1689449"/>
    <lineage>
        <taxon>Bacteria</taxon>
        <taxon>Bacillati</taxon>
        <taxon>Actinomycetota</taxon>
        <taxon>Actinomycetes</taxon>
        <taxon>Propionibacteriales</taxon>
        <taxon>Propionibacteriaceae</taxon>
        <taxon>Tessaracoccus</taxon>
    </lineage>
</organism>
<reference evidence="2 3" key="1">
    <citation type="submission" date="2019-07" db="EMBL/GenBank/DDBJ databases">
        <authorList>
            <person name="Zhou L.-Y."/>
        </authorList>
    </citation>
    <scope>NUCLEOTIDE SEQUENCE [LARGE SCALE GENOMIC DNA]</scope>
    <source>
        <strain evidence="2 3">YIM 101269</strain>
    </source>
</reference>
<dbReference type="GO" id="GO:0016874">
    <property type="term" value="F:ligase activity"/>
    <property type="evidence" value="ECO:0007669"/>
    <property type="project" value="UniProtKB-KW"/>
</dbReference>
<feature type="domain" description="BPL/LPL catalytic" evidence="1">
    <location>
        <begin position="30"/>
        <end position="226"/>
    </location>
</feature>
<dbReference type="AlphaFoldDB" id="A0A553JXD3"/>
<evidence type="ECO:0000313" key="2">
    <source>
        <dbReference type="EMBL" id="TRY17106.1"/>
    </source>
</evidence>
<dbReference type="OrthoDB" id="5243608at2"/>
<sequence length="247" mass="25894">MDLLLGRVADADPALEMAATTALLRRVADGGVDSALRVFRPTPMVAFGRRDANRPGFPAAAQACREAGFTPVVRASGGRAVACTSSTIVLDHVQHDPTSPGGMEARFQDFGAMLADVLADFGIDARVGEVPGEYCAGAHSVNAGGTVKLIGTAQRMVRHAWLFSSVVIFDDAARLRPLLADVYAALELPFDPASVGAVATEAPRTTLDVLEQAFIGAYDDRFGLVESRPDEALLAAARALVPDHVGP</sequence>
<name>A0A553JXD3_9ACTN</name>
<dbReference type="InterPro" id="IPR004143">
    <property type="entry name" value="BPL_LPL_catalytic"/>
</dbReference>
<gene>
    <name evidence="2" type="ORF">FOJ82_14770</name>
</gene>
<dbReference type="Gene3D" id="3.30.930.10">
    <property type="entry name" value="Bira Bifunctional Protein, Domain 2"/>
    <property type="match status" value="1"/>
</dbReference>